<name>A0A165CGC7_9APHY</name>
<dbReference type="EMBL" id="KV427650">
    <property type="protein sequence ID" value="KZT02758.1"/>
    <property type="molecule type" value="Genomic_DNA"/>
</dbReference>
<dbReference type="InParanoid" id="A0A165CGC7"/>
<sequence length="370" mass="42296">NKTDLLRPYQVSNTGSRAFSPRDTSAQGRAFSTPLPSYTSSASLPPKPLPSFKRNSAAATGKAPQVHNGIVPPNGRYHPYQRDPRRTHRLTQGNLVQAKPPQASSQGITAERRQQARKVSLWLEGIPKDALTPLIPVPPAHPFDIFPAINVLEFALSKSYHPRGIHENPKGTLPENIAPTVYATIQRYKVLQQPHIAAKFTEEQLQCRDRILRHLSVINERIGAGHDFTFVDRCIAIKLCVGLGKISFKGINKEQERVGKDIVKFEKESFMPRYQIAFVYQNYIVDFYRPAQGQLTVICTAYFIYQPLVTNWQQVLYHYTVQVHGYTTYSAPFRLIPDLEEEREYWHYRAETLREELEEEGLIEENPEPF</sequence>
<evidence type="ECO:0000313" key="2">
    <source>
        <dbReference type="EMBL" id="KZT02758.1"/>
    </source>
</evidence>
<accession>A0A165CGC7</accession>
<dbReference type="RefSeq" id="XP_040760498.1">
    <property type="nucleotide sequence ID" value="XM_040913130.1"/>
</dbReference>
<feature type="compositionally biased region" description="Polar residues" evidence="1">
    <location>
        <begin position="10"/>
        <end position="27"/>
    </location>
</feature>
<gene>
    <name evidence="2" type="ORF">LAESUDRAFT_762643</name>
</gene>
<dbReference type="AlphaFoldDB" id="A0A165CGC7"/>
<dbReference type="Proteomes" id="UP000076871">
    <property type="component" value="Unassembled WGS sequence"/>
</dbReference>
<dbReference type="GeneID" id="63830158"/>
<proteinExistence type="predicted"/>
<evidence type="ECO:0000313" key="3">
    <source>
        <dbReference type="Proteomes" id="UP000076871"/>
    </source>
</evidence>
<reference evidence="2 3" key="1">
    <citation type="journal article" date="2016" name="Mol. Biol. Evol.">
        <title>Comparative Genomics of Early-Diverging Mushroom-Forming Fungi Provides Insights into the Origins of Lignocellulose Decay Capabilities.</title>
        <authorList>
            <person name="Nagy L.G."/>
            <person name="Riley R."/>
            <person name="Tritt A."/>
            <person name="Adam C."/>
            <person name="Daum C."/>
            <person name="Floudas D."/>
            <person name="Sun H."/>
            <person name="Yadav J.S."/>
            <person name="Pangilinan J."/>
            <person name="Larsson K.H."/>
            <person name="Matsuura K."/>
            <person name="Barry K."/>
            <person name="Labutti K."/>
            <person name="Kuo R."/>
            <person name="Ohm R.A."/>
            <person name="Bhattacharya S.S."/>
            <person name="Shirouzu T."/>
            <person name="Yoshinaga Y."/>
            <person name="Martin F.M."/>
            <person name="Grigoriev I.V."/>
            <person name="Hibbett D.S."/>
        </authorList>
    </citation>
    <scope>NUCLEOTIDE SEQUENCE [LARGE SCALE GENOMIC DNA]</scope>
    <source>
        <strain evidence="2 3">93-53</strain>
    </source>
</reference>
<feature type="region of interest" description="Disordered" evidence="1">
    <location>
        <begin position="1"/>
        <end position="76"/>
    </location>
</feature>
<evidence type="ECO:0000256" key="1">
    <source>
        <dbReference type="SAM" id="MobiDB-lite"/>
    </source>
</evidence>
<protein>
    <submittedName>
        <fullName evidence="2">Uncharacterized protein</fullName>
    </submittedName>
</protein>
<keyword evidence="3" id="KW-1185">Reference proteome</keyword>
<organism evidence="2 3">
    <name type="scientific">Laetiporus sulphureus 93-53</name>
    <dbReference type="NCBI Taxonomy" id="1314785"/>
    <lineage>
        <taxon>Eukaryota</taxon>
        <taxon>Fungi</taxon>
        <taxon>Dikarya</taxon>
        <taxon>Basidiomycota</taxon>
        <taxon>Agaricomycotina</taxon>
        <taxon>Agaricomycetes</taxon>
        <taxon>Polyporales</taxon>
        <taxon>Laetiporus</taxon>
    </lineage>
</organism>
<feature type="non-terminal residue" evidence="2">
    <location>
        <position position="1"/>
    </location>
</feature>